<evidence type="ECO:0000256" key="1">
    <source>
        <dbReference type="SAM" id="Phobius"/>
    </source>
</evidence>
<organism evidence="2 3">
    <name type="scientific">Marivita lacus</name>
    <dbReference type="NCBI Taxonomy" id="1323742"/>
    <lineage>
        <taxon>Bacteria</taxon>
        <taxon>Pseudomonadati</taxon>
        <taxon>Pseudomonadota</taxon>
        <taxon>Alphaproteobacteria</taxon>
        <taxon>Rhodobacterales</taxon>
        <taxon>Roseobacteraceae</taxon>
        <taxon>Marivita</taxon>
    </lineage>
</organism>
<reference evidence="3" key="1">
    <citation type="journal article" date="2019" name="Int. J. Syst. Evol. Microbiol.">
        <title>The Global Catalogue of Microorganisms (GCM) 10K type strain sequencing project: providing services to taxonomists for standard genome sequencing and annotation.</title>
        <authorList>
            <consortium name="The Broad Institute Genomics Platform"/>
            <consortium name="The Broad Institute Genome Sequencing Center for Infectious Disease"/>
            <person name="Wu L."/>
            <person name="Ma J."/>
        </authorList>
    </citation>
    <scope>NUCLEOTIDE SEQUENCE [LARGE SCALE GENOMIC DNA]</scope>
    <source>
        <strain evidence="3">CGMCC 1.12478</strain>
    </source>
</reference>
<accession>A0ABQ1KY04</accession>
<comment type="caution">
    <text evidence="2">The sequence shown here is derived from an EMBL/GenBank/DDBJ whole genome shotgun (WGS) entry which is preliminary data.</text>
</comment>
<sequence>MIWMMKLLHLTMISIWLGGLVALPFLLFQRRSLTGEDLHRLHRLVRALYVSILSPAAFVAIASGTALVFLRGTFVEWFSIKLVIVGVLAALHVRLGLLVLQVFDADGHFGKAGAMSLTMATLAAVAGVLLVVLWKPQIDALALAPDLFHPGGLSEVLAPVISWAQP</sequence>
<keyword evidence="3" id="KW-1185">Reference proteome</keyword>
<evidence type="ECO:0000313" key="3">
    <source>
        <dbReference type="Proteomes" id="UP000645462"/>
    </source>
</evidence>
<gene>
    <name evidence="2" type="ORF">GCM10011363_30090</name>
</gene>
<keyword evidence="1" id="KW-0472">Membrane</keyword>
<feature type="transmembrane region" description="Helical" evidence="1">
    <location>
        <begin position="115"/>
        <end position="134"/>
    </location>
</feature>
<keyword evidence="1" id="KW-0812">Transmembrane</keyword>
<feature type="transmembrane region" description="Helical" evidence="1">
    <location>
        <begin position="7"/>
        <end position="28"/>
    </location>
</feature>
<protein>
    <submittedName>
        <fullName evidence="2">Membrane protein</fullName>
    </submittedName>
</protein>
<evidence type="ECO:0000313" key="2">
    <source>
        <dbReference type="EMBL" id="GGC11446.1"/>
    </source>
</evidence>
<dbReference type="RefSeq" id="WP_188482867.1">
    <property type="nucleotide sequence ID" value="NZ_BMFC01000008.1"/>
</dbReference>
<feature type="transmembrane region" description="Helical" evidence="1">
    <location>
        <begin position="48"/>
        <end position="70"/>
    </location>
</feature>
<dbReference type="EMBL" id="BMFC01000008">
    <property type="protein sequence ID" value="GGC11446.1"/>
    <property type="molecule type" value="Genomic_DNA"/>
</dbReference>
<keyword evidence="1" id="KW-1133">Transmembrane helix</keyword>
<proteinExistence type="predicted"/>
<name>A0ABQ1KY04_9RHOB</name>
<feature type="transmembrane region" description="Helical" evidence="1">
    <location>
        <begin position="82"/>
        <end position="103"/>
    </location>
</feature>
<dbReference type="Proteomes" id="UP000645462">
    <property type="component" value="Unassembled WGS sequence"/>
</dbReference>